<dbReference type="GO" id="GO:0004197">
    <property type="term" value="F:cysteine-type endopeptidase activity"/>
    <property type="evidence" value="ECO:0007669"/>
    <property type="project" value="UniProtKB-EC"/>
</dbReference>
<dbReference type="Pfam" id="PF03415">
    <property type="entry name" value="Peptidase_C11"/>
    <property type="match status" value="1"/>
</dbReference>
<organism evidence="2">
    <name type="scientific">Candidatus Atribacter allofermentans</name>
    <dbReference type="NCBI Taxonomy" id="1852833"/>
    <lineage>
        <taxon>Bacteria</taxon>
        <taxon>Pseudomonadati</taxon>
        <taxon>Atribacterota</taxon>
        <taxon>Atribacteria</taxon>
        <taxon>Atribacterales</taxon>
        <taxon>Atribacteraceae</taxon>
        <taxon>Atribacter</taxon>
    </lineage>
</organism>
<dbReference type="Gene3D" id="3.40.50.11970">
    <property type="match status" value="1"/>
</dbReference>
<evidence type="ECO:0000256" key="1">
    <source>
        <dbReference type="SAM" id="Phobius"/>
    </source>
</evidence>
<dbReference type="EMBL" id="MWBQ01000013">
    <property type="protein sequence ID" value="OQA61634.1"/>
    <property type="molecule type" value="Genomic_DNA"/>
</dbReference>
<keyword evidence="1" id="KW-1133">Transmembrane helix</keyword>
<dbReference type="AlphaFoldDB" id="A0A1V5T4T1"/>
<sequence length="405" mass="45511">MSIPKQKIFKPKFYSWFIVTFNLLFLAFILNGCIGSVSQLPGYEKTKANWTVMVFLNGDNDLDNHAIADLNSMERVGSSDKVNIIVQHDSLQGPAIRYLIEKDNDPLKINSKVLQHLGEINMGDANNLVDFIRFCGQNYPADKYALILWNHGSGFKGKNISFDQTSYNDSITIPELGQALLSAKSILNTSINLLGMDACLMAMVEVAYEVRKSSNLMVASQESVPGDGWDYTTFLESLITNPAMEEIQLAQIIADSFIDQFPSQNVNISVTDLNQLEELTANIGLLSKAILLDNKTSPQIYINIGDSSQYFSDYDFIDLGDFAQLLAANSEVRSSEVKSSALMINNLLSQVVLYNRTHGFDVEYSHGLSLYFPYKSYNPQYELLVFNRDTSWNQVIQKLFALRKK</sequence>
<reference evidence="2" key="1">
    <citation type="submission" date="2017-02" db="EMBL/GenBank/DDBJ databases">
        <title>Delving into the versatile metabolic prowess of the omnipresent phylum Bacteroidetes.</title>
        <authorList>
            <person name="Nobu M.K."/>
            <person name="Mei R."/>
            <person name="Narihiro T."/>
            <person name="Kuroda K."/>
            <person name="Liu W.-T."/>
        </authorList>
    </citation>
    <scope>NUCLEOTIDE SEQUENCE</scope>
    <source>
        <strain evidence="2">ADurb.Bin276</strain>
    </source>
</reference>
<dbReference type="EC" id="3.4.22.8" evidence="2"/>
<feature type="transmembrane region" description="Helical" evidence="1">
    <location>
        <begin position="12"/>
        <end position="30"/>
    </location>
</feature>
<dbReference type="InterPro" id="IPR005077">
    <property type="entry name" value="Peptidase_C11"/>
</dbReference>
<accession>A0A1V5T4T1</accession>
<dbReference type="PANTHER" id="PTHR37835:SF1">
    <property type="entry name" value="ALPHA-CLOSTRIPAIN"/>
    <property type="match status" value="1"/>
</dbReference>
<proteinExistence type="predicted"/>
<gene>
    <name evidence="2" type="primary">cloSI_1</name>
    <name evidence="2" type="ORF">BWY41_00045</name>
</gene>
<keyword evidence="2" id="KW-0378">Hydrolase</keyword>
<dbReference type="Proteomes" id="UP000485569">
    <property type="component" value="Unassembled WGS sequence"/>
</dbReference>
<evidence type="ECO:0000313" key="2">
    <source>
        <dbReference type="EMBL" id="OQA61634.1"/>
    </source>
</evidence>
<keyword evidence="1" id="KW-0472">Membrane</keyword>
<protein>
    <submittedName>
        <fullName evidence="2">Clostripain</fullName>
        <ecNumber evidence="2">3.4.22.8</ecNumber>
    </submittedName>
</protein>
<comment type="caution">
    <text evidence="2">The sequence shown here is derived from an EMBL/GenBank/DDBJ whole genome shotgun (WGS) entry which is preliminary data.</text>
</comment>
<name>A0A1V5T4T1_9BACT</name>
<dbReference type="PANTHER" id="PTHR37835">
    <property type="entry name" value="ALPHA-CLOSTRIPAIN"/>
    <property type="match status" value="1"/>
</dbReference>
<keyword evidence="1" id="KW-0812">Transmembrane</keyword>